<comment type="caution">
    <text evidence="15">The sequence shown here is derived from an EMBL/GenBank/DDBJ whole genome shotgun (WGS) entry which is preliminary data.</text>
</comment>
<dbReference type="Pfam" id="PF00271">
    <property type="entry name" value="Helicase_C"/>
    <property type="match status" value="1"/>
</dbReference>
<proteinExistence type="inferred from homology"/>
<evidence type="ECO:0000259" key="13">
    <source>
        <dbReference type="PROSITE" id="PS51194"/>
    </source>
</evidence>
<dbReference type="GO" id="GO:0003676">
    <property type="term" value="F:nucleic acid binding"/>
    <property type="evidence" value="ECO:0007669"/>
    <property type="project" value="InterPro"/>
</dbReference>
<gene>
    <name evidence="15" type="ORF">HKX39_08180</name>
</gene>
<evidence type="ECO:0000256" key="9">
    <source>
        <dbReference type="ARBA" id="ARBA00074363"/>
    </source>
</evidence>
<name>A0A849P3A8_9BURK</name>
<dbReference type="Pfam" id="PF00270">
    <property type="entry name" value="DEAD"/>
    <property type="match status" value="1"/>
</dbReference>
<feature type="domain" description="Helicase ATP-binding" evidence="12">
    <location>
        <begin position="40"/>
        <end position="218"/>
    </location>
</feature>
<evidence type="ECO:0000256" key="7">
    <source>
        <dbReference type="ARBA" id="ARBA00038437"/>
    </source>
</evidence>
<evidence type="ECO:0000256" key="6">
    <source>
        <dbReference type="ARBA" id="ARBA00022840"/>
    </source>
</evidence>
<keyword evidence="3 11" id="KW-0547">Nucleotide-binding</keyword>
<dbReference type="CDD" id="cd18787">
    <property type="entry name" value="SF2_C_DEAD"/>
    <property type="match status" value="1"/>
</dbReference>
<dbReference type="PROSITE" id="PS51195">
    <property type="entry name" value="Q_MOTIF"/>
    <property type="match status" value="1"/>
</dbReference>
<dbReference type="RefSeq" id="WP_171680831.1">
    <property type="nucleotide sequence ID" value="NZ_JABGBN010000006.1"/>
</dbReference>
<evidence type="ECO:0000256" key="2">
    <source>
        <dbReference type="ARBA" id="ARBA00022490"/>
    </source>
</evidence>
<dbReference type="InterPro" id="IPR000629">
    <property type="entry name" value="RNA-helicase_DEAD-box_CS"/>
</dbReference>
<dbReference type="PANTHER" id="PTHR47959:SF13">
    <property type="entry name" value="ATP-DEPENDENT RNA HELICASE RHLE"/>
    <property type="match status" value="1"/>
</dbReference>
<dbReference type="InterPro" id="IPR014014">
    <property type="entry name" value="RNA_helicase_DEAD_Q_motif"/>
</dbReference>
<dbReference type="GO" id="GO:0005524">
    <property type="term" value="F:ATP binding"/>
    <property type="evidence" value="ECO:0007669"/>
    <property type="project" value="UniProtKB-KW"/>
</dbReference>
<feature type="domain" description="DEAD-box RNA helicase Q" evidence="14">
    <location>
        <begin position="9"/>
        <end position="37"/>
    </location>
</feature>
<evidence type="ECO:0000256" key="1">
    <source>
        <dbReference type="ARBA" id="ARBA00012552"/>
    </source>
</evidence>
<dbReference type="FunFam" id="3.40.50.300:FF:000108">
    <property type="entry name" value="ATP-dependent RNA helicase RhlE"/>
    <property type="match status" value="1"/>
</dbReference>
<dbReference type="InterPro" id="IPR050079">
    <property type="entry name" value="DEAD_box_RNA_helicase"/>
</dbReference>
<reference evidence="15 16" key="1">
    <citation type="submission" date="2020-05" db="EMBL/GenBank/DDBJ databases">
        <authorList>
            <person name="Niu N."/>
        </authorList>
    </citation>
    <scope>NUCLEOTIDE SEQUENCE [LARGE SCALE GENOMIC DNA]</scope>
    <source>
        <strain evidence="15 16">3340-03</strain>
    </source>
</reference>
<organism evidence="15 16">
    <name type="scientific">Pelistega suis</name>
    <dbReference type="NCBI Taxonomy" id="1631957"/>
    <lineage>
        <taxon>Bacteria</taxon>
        <taxon>Pseudomonadati</taxon>
        <taxon>Pseudomonadota</taxon>
        <taxon>Betaproteobacteria</taxon>
        <taxon>Burkholderiales</taxon>
        <taxon>Alcaligenaceae</taxon>
        <taxon>Pelistega</taxon>
    </lineage>
</organism>
<dbReference type="GO" id="GO:0016787">
    <property type="term" value="F:hydrolase activity"/>
    <property type="evidence" value="ECO:0007669"/>
    <property type="project" value="UniProtKB-KW"/>
</dbReference>
<keyword evidence="6 11" id="KW-0067">ATP-binding</keyword>
<feature type="short sequence motif" description="Q motif" evidence="10">
    <location>
        <begin position="9"/>
        <end position="37"/>
    </location>
</feature>
<evidence type="ECO:0000259" key="12">
    <source>
        <dbReference type="PROSITE" id="PS51192"/>
    </source>
</evidence>
<evidence type="ECO:0000259" key="14">
    <source>
        <dbReference type="PROSITE" id="PS51195"/>
    </source>
</evidence>
<dbReference type="SUPFAM" id="SSF52540">
    <property type="entry name" value="P-loop containing nucleoside triphosphate hydrolases"/>
    <property type="match status" value="1"/>
</dbReference>
<dbReference type="GO" id="GO:0003724">
    <property type="term" value="F:RNA helicase activity"/>
    <property type="evidence" value="ECO:0007669"/>
    <property type="project" value="UniProtKB-EC"/>
</dbReference>
<dbReference type="GO" id="GO:0005829">
    <property type="term" value="C:cytosol"/>
    <property type="evidence" value="ECO:0007669"/>
    <property type="project" value="TreeGrafter"/>
</dbReference>
<evidence type="ECO:0000313" key="15">
    <source>
        <dbReference type="EMBL" id="NOL52139.1"/>
    </source>
</evidence>
<comment type="catalytic activity">
    <reaction evidence="8">
        <text>ATP + H2O = ADP + phosphate + H(+)</text>
        <dbReference type="Rhea" id="RHEA:13065"/>
        <dbReference type="ChEBI" id="CHEBI:15377"/>
        <dbReference type="ChEBI" id="CHEBI:15378"/>
        <dbReference type="ChEBI" id="CHEBI:30616"/>
        <dbReference type="ChEBI" id="CHEBI:43474"/>
        <dbReference type="ChEBI" id="CHEBI:456216"/>
        <dbReference type="EC" id="3.6.4.13"/>
    </reaction>
</comment>
<comment type="similarity">
    <text evidence="7 11">Belongs to the DEAD box helicase family.</text>
</comment>
<dbReference type="EC" id="3.6.4.13" evidence="1"/>
<dbReference type="PROSITE" id="PS51192">
    <property type="entry name" value="HELICASE_ATP_BIND_1"/>
    <property type="match status" value="1"/>
</dbReference>
<dbReference type="GO" id="GO:0009266">
    <property type="term" value="P:response to temperature stimulus"/>
    <property type="evidence" value="ECO:0007669"/>
    <property type="project" value="UniProtKB-ARBA"/>
</dbReference>
<evidence type="ECO:0000256" key="8">
    <source>
        <dbReference type="ARBA" id="ARBA00047984"/>
    </source>
</evidence>
<dbReference type="CDD" id="cd00268">
    <property type="entry name" value="DEADc"/>
    <property type="match status" value="1"/>
</dbReference>
<dbReference type="InterPro" id="IPR014001">
    <property type="entry name" value="Helicase_ATP-bd"/>
</dbReference>
<dbReference type="Proteomes" id="UP000537862">
    <property type="component" value="Unassembled WGS sequence"/>
</dbReference>
<dbReference type="GO" id="GO:0042255">
    <property type="term" value="P:ribosome assembly"/>
    <property type="evidence" value="ECO:0007669"/>
    <property type="project" value="UniProtKB-ARBA"/>
</dbReference>
<feature type="domain" description="Helicase C-terminal" evidence="13">
    <location>
        <begin position="242"/>
        <end position="389"/>
    </location>
</feature>
<keyword evidence="2" id="KW-0963">Cytoplasm</keyword>
<dbReference type="PROSITE" id="PS00039">
    <property type="entry name" value="DEAD_ATP_HELICASE"/>
    <property type="match status" value="1"/>
</dbReference>
<dbReference type="EMBL" id="JABGBN010000006">
    <property type="protein sequence ID" value="NOL52139.1"/>
    <property type="molecule type" value="Genomic_DNA"/>
</dbReference>
<dbReference type="InterPro" id="IPR027417">
    <property type="entry name" value="P-loop_NTPase"/>
</dbReference>
<evidence type="ECO:0000256" key="3">
    <source>
        <dbReference type="ARBA" id="ARBA00022741"/>
    </source>
</evidence>
<keyword evidence="16" id="KW-1185">Reference proteome</keyword>
<sequence>MSVHSSPNQTFADFGLHPDLLKAIALSGYTKPTPIQAQAMGPVMDGRDVMGAAQTGTGKTAAFTLPVLHRMMPYASTSTSPARHPVRALILTPTRELADQVAENVKRYSETSPLRACVVYGGVDINPQKAELRRGCEVLIATPGRLLDHIEQKTVSLAQVNVLVLDEADRMLDMGFMPDLERILRHLPEQRQSLLFSATFSPEIRKLGRTFLKDPIEISVAANNATASTVTQIAYQVAPEHKKAALLYLLKTRNLSQVIVFSNTKIGASQIARDLSQEGIAAESIHGDKSQLERTRTLEAFKEGKVQVLVATDVAARGLDVAGLDGVINVDLPYNAEDYVHRIGRTGRAGASGTAIAFYSEESEKLLNDIEHLIKAPVPKESLNIPDVFLNRYQAQKRGYSRYQKPELPQIDSFFYKPYNPEEDALIEPAAVVEKRDLPEISGPPVAVLLGGRPRRT</sequence>
<evidence type="ECO:0000256" key="5">
    <source>
        <dbReference type="ARBA" id="ARBA00022806"/>
    </source>
</evidence>
<dbReference type="InterPro" id="IPR001650">
    <property type="entry name" value="Helicase_C-like"/>
</dbReference>
<evidence type="ECO:0000256" key="4">
    <source>
        <dbReference type="ARBA" id="ARBA00022801"/>
    </source>
</evidence>
<evidence type="ECO:0000256" key="11">
    <source>
        <dbReference type="RuleBase" id="RU000492"/>
    </source>
</evidence>
<dbReference type="InterPro" id="IPR011545">
    <property type="entry name" value="DEAD/DEAH_box_helicase_dom"/>
</dbReference>
<protein>
    <recommendedName>
        <fullName evidence="9">DEAD-box ATP-dependent RNA helicase RhpA</fullName>
        <ecNumber evidence="1">3.6.4.13</ecNumber>
    </recommendedName>
</protein>
<dbReference type="InterPro" id="IPR044742">
    <property type="entry name" value="DEAD/DEAH_RhlB"/>
</dbReference>
<evidence type="ECO:0000313" key="16">
    <source>
        <dbReference type="Proteomes" id="UP000537862"/>
    </source>
</evidence>
<dbReference type="AlphaFoldDB" id="A0A849P3A8"/>
<dbReference type="PROSITE" id="PS51194">
    <property type="entry name" value="HELICASE_CTER"/>
    <property type="match status" value="1"/>
</dbReference>
<accession>A0A849P3A8</accession>
<dbReference type="PANTHER" id="PTHR47959">
    <property type="entry name" value="ATP-DEPENDENT RNA HELICASE RHLE-RELATED"/>
    <property type="match status" value="1"/>
</dbReference>
<dbReference type="Gene3D" id="3.40.50.300">
    <property type="entry name" value="P-loop containing nucleotide triphosphate hydrolases"/>
    <property type="match status" value="2"/>
</dbReference>
<dbReference type="SMART" id="SM00487">
    <property type="entry name" value="DEXDc"/>
    <property type="match status" value="1"/>
</dbReference>
<dbReference type="SMART" id="SM00490">
    <property type="entry name" value="HELICc"/>
    <property type="match status" value="1"/>
</dbReference>
<keyword evidence="4 11" id="KW-0378">Hydrolase</keyword>
<evidence type="ECO:0000256" key="10">
    <source>
        <dbReference type="PROSITE-ProRule" id="PRU00552"/>
    </source>
</evidence>
<keyword evidence="5 11" id="KW-0347">Helicase</keyword>